<evidence type="ECO:0000313" key="2">
    <source>
        <dbReference type="EMBL" id="PQV56466.1"/>
    </source>
</evidence>
<name>A0A2S8S6P1_9RHOB</name>
<evidence type="ECO:0008006" key="4">
    <source>
        <dbReference type="Google" id="ProtNLM"/>
    </source>
</evidence>
<keyword evidence="1" id="KW-0732">Signal</keyword>
<dbReference type="EMBL" id="PVEP01000005">
    <property type="protein sequence ID" value="PQV56466.1"/>
    <property type="molecule type" value="Genomic_DNA"/>
</dbReference>
<dbReference type="RefSeq" id="WP_245885084.1">
    <property type="nucleotide sequence ID" value="NZ_PVEP01000005.1"/>
</dbReference>
<dbReference type="PROSITE" id="PS51257">
    <property type="entry name" value="PROKAR_LIPOPROTEIN"/>
    <property type="match status" value="1"/>
</dbReference>
<evidence type="ECO:0000313" key="3">
    <source>
        <dbReference type="Proteomes" id="UP000238338"/>
    </source>
</evidence>
<reference evidence="2 3" key="1">
    <citation type="submission" date="2018-02" db="EMBL/GenBank/DDBJ databases">
        <title>Genomic Encyclopedia of Archaeal and Bacterial Type Strains, Phase II (KMG-II): from individual species to whole genera.</title>
        <authorList>
            <person name="Goeker M."/>
        </authorList>
    </citation>
    <scope>NUCLEOTIDE SEQUENCE [LARGE SCALE GENOMIC DNA]</scope>
    <source>
        <strain evidence="2 3">DSM 18921</strain>
    </source>
</reference>
<comment type="caution">
    <text evidence="2">The sequence shown here is derived from an EMBL/GenBank/DDBJ whole genome shotgun (WGS) entry which is preliminary data.</text>
</comment>
<dbReference type="Proteomes" id="UP000238338">
    <property type="component" value="Unassembled WGS sequence"/>
</dbReference>
<protein>
    <recommendedName>
        <fullName evidence="4">Arginine transporter</fullName>
    </recommendedName>
</protein>
<accession>A0A2S8S6P1</accession>
<feature type="chain" id="PRO_5015596600" description="Arginine transporter" evidence="1">
    <location>
        <begin position="21"/>
        <end position="99"/>
    </location>
</feature>
<sequence length="99" mass="10244">MRAMLALAGCFTIFAGFAAAGPVGSACLQSGRGANPPLCACIQNAANMTLSGPDQKLAARLFTNPEKAEEIRVSDSARNRAFWERYQGFASAAGTLCGG</sequence>
<feature type="signal peptide" evidence="1">
    <location>
        <begin position="1"/>
        <end position="20"/>
    </location>
</feature>
<proteinExistence type="predicted"/>
<organism evidence="2 3">
    <name type="scientific">Albidovulum denitrificans</name>
    <dbReference type="NCBI Taxonomy" id="404881"/>
    <lineage>
        <taxon>Bacteria</taxon>
        <taxon>Pseudomonadati</taxon>
        <taxon>Pseudomonadota</taxon>
        <taxon>Alphaproteobacteria</taxon>
        <taxon>Rhodobacterales</taxon>
        <taxon>Paracoccaceae</taxon>
        <taxon>Albidovulum</taxon>
    </lineage>
</organism>
<keyword evidence="3" id="KW-1185">Reference proteome</keyword>
<gene>
    <name evidence="2" type="ORF">LX70_02732</name>
</gene>
<evidence type="ECO:0000256" key="1">
    <source>
        <dbReference type="SAM" id="SignalP"/>
    </source>
</evidence>
<dbReference type="AlphaFoldDB" id="A0A2S8S6P1"/>